<dbReference type="PROSITE" id="PS50405">
    <property type="entry name" value="GST_CTER"/>
    <property type="match status" value="1"/>
</dbReference>
<dbReference type="PANTHER" id="PTHR44188:SF1">
    <property type="entry name" value="GDAP1, ISOFORM A"/>
    <property type="match status" value="1"/>
</dbReference>
<dbReference type="PANTHER" id="PTHR44188">
    <property type="entry name" value="GDAP1, ISOFORM A"/>
    <property type="match status" value="1"/>
</dbReference>
<feature type="domain" description="GST C-terminal" evidence="2">
    <location>
        <begin position="179"/>
        <end position="316"/>
    </location>
</feature>
<evidence type="ECO:0000313" key="3">
    <source>
        <dbReference type="EMBL" id="CAK9018928.1"/>
    </source>
</evidence>
<dbReference type="Pfam" id="PF00043">
    <property type="entry name" value="GST_C"/>
    <property type="match status" value="1"/>
</dbReference>
<dbReference type="Proteomes" id="UP001642464">
    <property type="component" value="Unassembled WGS sequence"/>
</dbReference>
<reference evidence="3 4" key="1">
    <citation type="submission" date="2024-02" db="EMBL/GenBank/DDBJ databases">
        <authorList>
            <person name="Chen Y."/>
            <person name="Shah S."/>
            <person name="Dougan E. K."/>
            <person name="Thang M."/>
            <person name="Chan C."/>
        </authorList>
    </citation>
    <scope>NUCLEOTIDE SEQUENCE [LARGE SCALE GENOMIC DNA]</scope>
</reference>
<gene>
    <name evidence="3" type="ORF">SCF082_LOCUS14297</name>
</gene>
<dbReference type="InterPro" id="IPR004046">
    <property type="entry name" value="GST_C"/>
</dbReference>
<accession>A0ABP0JWR7</accession>
<dbReference type="Gene3D" id="3.40.30.10">
    <property type="entry name" value="Glutaredoxin"/>
    <property type="match status" value="1"/>
</dbReference>
<dbReference type="EMBL" id="CAXAMM010008936">
    <property type="protein sequence ID" value="CAK9018928.1"/>
    <property type="molecule type" value="Genomic_DNA"/>
</dbReference>
<comment type="caution">
    <text evidence="3">The sequence shown here is derived from an EMBL/GenBank/DDBJ whole genome shotgun (WGS) entry which is preliminary data.</text>
</comment>
<dbReference type="InterPro" id="IPR010987">
    <property type="entry name" value="Glutathione-S-Trfase_C-like"/>
</dbReference>
<evidence type="ECO:0000256" key="1">
    <source>
        <dbReference type="ARBA" id="ARBA00007409"/>
    </source>
</evidence>
<evidence type="ECO:0000259" key="2">
    <source>
        <dbReference type="PROSITE" id="PS50405"/>
    </source>
</evidence>
<protein>
    <submittedName>
        <fullName evidence="3">2</fullName>
    </submittedName>
</protein>
<comment type="similarity">
    <text evidence="1">Belongs to the GST superfamily.</text>
</comment>
<dbReference type="InterPro" id="IPR036282">
    <property type="entry name" value="Glutathione-S-Trfase_C_sf"/>
</dbReference>
<proteinExistence type="inferred from homology"/>
<dbReference type="SUPFAM" id="SSF47616">
    <property type="entry name" value="GST C-terminal domain-like"/>
    <property type="match status" value="1"/>
</dbReference>
<dbReference type="Gene3D" id="1.20.1050.10">
    <property type="match status" value="1"/>
</dbReference>
<evidence type="ECO:0000313" key="4">
    <source>
        <dbReference type="Proteomes" id="UP001642464"/>
    </source>
</evidence>
<name>A0ABP0JWR7_9DINO</name>
<sequence>MPSGACKDFGKRLLDQSDLDTLLAREQFLLEKKPVGSGPEQVQKRLASLGLIQEWDMAATTVTGHSVGTGLVIAQVAHGEVRNFAVHFPSIGFDPLVVPTLVDRQERRVVVDSKAICEYVDQVVPKVCLIPPEHAVLIRKHLALVDETPHQGILYGLHLADVVAERKDPLVVAFAGVISNAQAGQLKSLQARLAEDLAPELRKLYEAKKKKTELAKSAVGKLSGLKETYRAMLAKVDAMLLELEADLRKTGGPYVCGTTCTMADLVWHCSLLRLYELGFEDHYAQEKLPRVHEYAHRILRRDTFARATYLWPYKPVTRNLKLLMSEQMPLQAFFLNLMSKILLGGWSCCCL</sequence>
<organism evidence="3 4">
    <name type="scientific">Durusdinium trenchii</name>
    <dbReference type="NCBI Taxonomy" id="1381693"/>
    <lineage>
        <taxon>Eukaryota</taxon>
        <taxon>Sar</taxon>
        <taxon>Alveolata</taxon>
        <taxon>Dinophyceae</taxon>
        <taxon>Suessiales</taxon>
        <taxon>Symbiodiniaceae</taxon>
        <taxon>Durusdinium</taxon>
    </lineage>
</organism>
<keyword evidence="4" id="KW-1185">Reference proteome</keyword>